<evidence type="ECO:0000313" key="4">
    <source>
        <dbReference type="Proteomes" id="UP000607653"/>
    </source>
</evidence>
<dbReference type="PANTHER" id="PTHR45669:SF26">
    <property type="entry name" value="GLUTAREDOXIN DOMAIN-CONTAINING PROTEIN"/>
    <property type="match status" value="1"/>
</dbReference>
<dbReference type="InterPro" id="IPR036249">
    <property type="entry name" value="Thioredoxin-like_sf"/>
</dbReference>
<accession>A0A822Y2V4</accession>
<evidence type="ECO:0000313" key="3">
    <source>
        <dbReference type="EMBL" id="DAD26303.1"/>
    </source>
</evidence>
<keyword evidence="4" id="KW-1185">Reference proteome</keyword>
<protein>
    <recommendedName>
        <fullName evidence="2">Glutaredoxin domain-containing protein</fullName>
    </recommendedName>
</protein>
<dbReference type="EMBL" id="DUZY01000002">
    <property type="protein sequence ID" value="DAD26303.1"/>
    <property type="molecule type" value="Genomic_DNA"/>
</dbReference>
<name>A0A822Y2V4_NELNU</name>
<evidence type="ECO:0000256" key="1">
    <source>
        <dbReference type="SAM" id="MobiDB-lite"/>
    </source>
</evidence>
<dbReference type="Gene3D" id="3.40.30.10">
    <property type="entry name" value="Glutaredoxin"/>
    <property type="match status" value="1"/>
</dbReference>
<dbReference type="CDD" id="cd03031">
    <property type="entry name" value="GRX_GRX_like"/>
    <property type="match status" value="1"/>
</dbReference>
<organism evidence="3 4">
    <name type="scientific">Nelumbo nucifera</name>
    <name type="common">Sacred lotus</name>
    <dbReference type="NCBI Taxonomy" id="4432"/>
    <lineage>
        <taxon>Eukaryota</taxon>
        <taxon>Viridiplantae</taxon>
        <taxon>Streptophyta</taxon>
        <taxon>Embryophyta</taxon>
        <taxon>Tracheophyta</taxon>
        <taxon>Spermatophyta</taxon>
        <taxon>Magnoliopsida</taxon>
        <taxon>Proteales</taxon>
        <taxon>Nelumbonaceae</taxon>
        <taxon>Nelumbo</taxon>
    </lineage>
</organism>
<feature type="domain" description="Glutaredoxin" evidence="2">
    <location>
        <begin position="107"/>
        <end position="172"/>
    </location>
</feature>
<feature type="region of interest" description="Disordered" evidence="1">
    <location>
        <begin position="64"/>
        <end position="94"/>
    </location>
</feature>
<evidence type="ECO:0000259" key="2">
    <source>
        <dbReference type="Pfam" id="PF00462"/>
    </source>
</evidence>
<sequence>MWPPWKRSPSRIHTASKSNFSCSSFKDIQTLCKEEAEHNRRKKNSIFHRVYVSTSVILAWASRPSRSVHPPPPSSSSLPPSSPPEANVQHLPRQSSIHLPGADKRIVVYFTSLRVIRRTFEDCRDVRSILRGFRLSIDERDLSMDSRFLEELQQILGCRKLTLPRVFIGGRYFGGADEIRELHEAGELKKYLEGFPMAKPGVCEECNGYRFVLCDQCHGSRKFYTDDGGFVSCLACNENGLIRFVYTYKKCSDRMRALGSCFGL</sequence>
<gene>
    <name evidence="3" type="ORF">HUJ06_027771</name>
</gene>
<reference evidence="3 4" key="1">
    <citation type="journal article" date="2020" name="Mol. Biol. Evol.">
        <title>Distinct Expression and Methylation Patterns for Genes with Different Fates following a Single Whole-Genome Duplication in Flowering Plants.</title>
        <authorList>
            <person name="Shi T."/>
            <person name="Rahmani R.S."/>
            <person name="Gugger P.F."/>
            <person name="Wang M."/>
            <person name="Li H."/>
            <person name="Zhang Y."/>
            <person name="Li Z."/>
            <person name="Wang Q."/>
            <person name="Van de Peer Y."/>
            <person name="Marchal K."/>
            <person name="Chen J."/>
        </authorList>
    </citation>
    <scope>NUCLEOTIDE SEQUENCE [LARGE SCALE GENOMIC DNA]</scope>
    <source>
        <tissue evidence="3">Leaf</tissue>
    </source>
</reference>
<dbReference type="PANTHER" id="PTHR45669">
    <property type="entry name" value="GLUTAREDOXIN DOMAIN-CONTAINING CYSTEINE-RICH PROTEIN CG12206-RELATED"/>
    <property type="match status" value="1"/>
</dbReference>
<dbReference type="Proteomes" id="UP000607653">
    <property type="component" value="Unassembled WGS sequence"/>
</dbReference>
<proteinExistence type="predicted"/>
<dbReference type="SUPFAM" id="SSF52833">
    <property type="entry name" value="Thioredoxin-like"/>
    <property type="match status" value="1"/>
</dbReference>
<dbReference type="Pfam" id="PF23733">
    <property type="entry name" value="GRXCR1-2_C"/>
    <property type="match status" value="1"/>
</dbReference>
<dbReference type="AlphaFoldDB" id="A0A822Y2V4"/>
<dbReference type="PROSITE" id="PS51354">
    <property type="entry name" value="GLUTAREDOXIN_2"/>
    <property type="match status" value="1"/>
</dbReference>
<comment type="caution">
    <text evidence="3">The sequence shown here is derived from an EMBL/GenBank/DDBJ whole genome shotgun (WGS) entry which is preliminary data.</text>
</comment>
<dbReference type="Pfam" id="PF00462">
    <property type="entry name" value="Glutaredoxin"/>
    <property type="match status" value="1"/>
</dbReference>
<dbReference type="InterPro" id="IPR002109">
    <property type="entry name" value="Glutaredoxin"/>
</dbReference>